<keyword evidence="3" id="KW-1185">Reference proteome</keyword>
<name>A0A4Y1X2T0_9BACT</name>
<dbReference type="PANTHER" id="PTHR18964">
    <property type="entry name" value="ROK (REPRESSOR, ORF, KINASE) FAMILY"/>
    <property type="match status" value="1"/>
</dbReference>
<evidence type="ECO:0000313" key="2">
    <source>
        <dbReference type="EMBL" id="BBL07460.1"/>
    </source>
</evidence>
<evidence type="ECO:0000313" key="3">
    <source>
        <dbReference type="Proteomes" id="UP000319374"/>
    </source>
</evidence>
<protein>
    <recommendedName>
        <fullName evidence="4">Glucokinase</fullName>
    </recommendedName>
</protein>
<gene>
    <name evidence="2" type="primary">glk</name>
    <name evidence="2" type="ORF">A5CPEGH6_20980</name>
</gene>
<dbReference type="InterPro" id="IPR000600">
    <property type="entry name" value="ROK"/>
</dbReference>
<dbReference type="KEGG" id="ada:A5CPEGH6_20980"/>
<dbReference type="OrthoDB" id="9810372at2"/>
<evidence type="ECO:0000256" key="1">
    <source>
        <dbReference type="ARBA" id="ARBA00006479"/>
    </source>
</evidence>
<dbReference type="GeneID" id="98674085"/>
<dbReference type="InterPro" id="IPR043129">
    <property type="entry name" value="ATPase_NBD"/>
</dbReference>
<proteinExistence type="inferred from homology"/>
<comment type="similarity">
    <text evidence="1">Belongs to the ROK (NagC/XylR) family.</text>
</comment>
<dbReference type="Gene3D" id="3.30.420.40">
    <property type="match status" value="2"/>
</dbReference>
<dbReference type="RefSeq" id="WP_141429631.1">
    <property type="nucleotide sequence ID" value="NZ_AP019736.1"/>
</dbReference>
<dbReference type="SUPFAM" id="SSF53067">
    <property type="entry name" value="Actin-like ATPase domain"/>
    <property type="match status" value="1"/>
</dbReference>
<organism evidence="2 3">
    <name type="scientific">Alistipes dispar</name>
    <dbReference type="NCBI Taxonomy" id="2585119"/>
    <lineage>
        <taxon>Bacteria</taxon>
        <taxon>Pseudomonadati</taxon>
        <taxon>Bacteroidota</taxon>
        <taxon>Bacteroidia</taxon>
        <taxon>Bacteroidales</taxon>
        <taxon>Rikenellaceae</taxon>
        <taxon>Alistipes</taxon>
    </lineage>
</organism>
<dbReference type="AlphaFoldDB" id="A0A4Y1X2T0"/>
<dbReference type="Pfam" id="PF00480">
    <property type="entry name" value="ROK"/>
    <property type="match status" value="1"/>
</dbReference>
<evidence type="ECO:0008006" key="4">
    <source>
        <dbReference type="Google" id="ProtNLM"/>
    </source>
</evidence>
<reference evidence="3" key="1">
    <citation type="submission" date="2019-06" db="EMBL/GenBank/DDBJ databases">
        <title>Alistipes onderdonkii subsp. vulgaris subsp. nov., Alistipes dispar sp. nov. and Alistipes communis sp. nov., isolated from human faeces, and creation of Alistipes onderdonkii subsp. onderdonkii subsp. nov.</title>
        <authorList>
            <person name="Sakamoto M."/>
            <person name="Ikeyama N."/>
            <person name="Ogata Y."/>
            <person name="Suda W."/>
            <person name="Iino T."/>
            <person name="Hattori M."/>
            <person name="Ohkuma M."/>
        </authorList>
    </citation>
    <scope>NUCLEOTIDE SEQUENCE [LARGE SCALE GENOMIC DNA]</scope>
    <source>
        <strain evidence="3">5CPEGH6</strain>
    </source>
</reference>
<dbReference type="Proteomes" id="UP000319374">
    <property type="component" value="Chromosome"/>
</dbReference>
<sequence>MYETDPRIVLTLDAGGTNLVFSAIAGNREIVGPIHFHSEPEDLDRMLSTLVEGFEAVRRQLPGAPVAISFAFPGPADYAHGIIGDLPNFPSFRGGVALGPFLEQKFGIPVFINNDGNLFAYGEAISGALPEVNALLERSGSTKRYRNLLGVTFGTGFGAGAVIDGRLLTGDNGCGGDVWVFRNKHHEGMICEESVSIRAIRRVYGELTGADTVPLTPRDIFDIAEGTREGDRDAARESFRRFGEVAGDVISQALTIIDGIVVLGGGLTGAAEYFMPALLAEMRGEIGSFAGDRFPRLQMRTFDLDTPEEAAEFLREKSVPVAVPRSEKRVRYHHVRQIPVVRSKLGASRAIALGAYAFAIAELDRRQ</sequence>
<dbReference type="PANTHER" id="PTHR18964:SF149">
    <property type="entry name" value="BIFUNCTIONAL UDP-N-ACETYLGLUCOSAMINE 2-EPIMERASE_N-ACETYLMANNOSAMINE KINASE"/>
    <property type="match status" value="1"/>
</dbReference>
<dbReference type="EMBL" id="AP019736">
    <property type="protein sequence ID" value="BBL07460.1"/>
    <property type="molecule type" value="Genomic_DNA"/>
</dbReference>
<accession>A0A4Y1X2T0</accession>